<reference evidence="1" key="2">
    <citation type="submission" date="2023-04" db="EMBL/GenBank/DDBJ databases">
        <authorList>
            <person name="Bu L."/>
            <person name="Lu L."/>
            <person name="Laidemitt M.R."/>
            <person name="Zhang S.M."/>
            <person name="Mutuku M."/>
            <person name="Mkoji G."/>
            <person name="Steinauer M."/>
            <person name="Loker E.S."/>
        </authorList>
    </citation>
    <scope>NUCLEOTIDE SEQUENCE</scope>
    <source>
        <strain evidence="1">KasaAsao</strain>
        <tissue evidence="1">Whole Snail</tissue>
    </source>
</reference>
<gene>
    <name evidence="1" type="ORF">Bpfe_008528</name>
</gene>
<dbReference type="Proteomes" id="UP001233172">
    <property type="component" value="Unassembled WGS sequence"/>
</dbReference>
<sequence length="88" mass="9967">LPPFANMNHYVIIICERSAVITINGKDPNFSIQDIFSSEYSPYVQKEVMLTDAHVVISSDSMFGCYFYGLGQSSYVTIGGLEYRDQRK</sequence>
<feature type="non-terminal residue" evidence="1">
    <location>
        <position position="1"/>
    </location>
</feature>
<comment type="caution">
    <text evidence="1">The sequence shown here is derived from an EMBL/GenBank/DDBJ whole genome shotgun (WGS) entry which is preliminary data.</text>
</comment>
<protein>
    <recommendedName>
        <fullName evidence="3">IgGFc-binding protein N-terminal domain-containing protein</fullName>
    </recommendedName>
</protein>
<name>A0AAD8BWT5_BIOPF</name>
<proteinExistence type="predicted"/>
<dbReference type="AlphaFoldDB" id="A0AAD8BWT5"/>
<organism evidence="1 2">
    <name type="scientific">Biomphalaria pfeifferi</name>
    <name type="common">Bloodfluke planorb</name>
    <name type="synonym">Freshwater snail</name>
    <dbReference type="NCBI Taxonomy" id="112525"/>
    <lineage>
        <taxon>Eukaryota</taxon>
        <taxon>Metazoa</taxon>
        <taxon>Spiralia</taxon>
        <taxon>Lophotrochozoa</taxon>
        <taxon>Mollusca</taxon>
        <taxon>Gastropoda</taxon>
        <taxon>Heterobranchia</taxon>
        <taxon>Euthyneura</taxon>
        <taxon>Panpulmonata</taxon>
        <taxon>Hygrophila</taxon>
        <taxon>Lymnaeoidea</taxon>
        <taxon>Planorbidae</taxon>
        <taxon>Biomphalaria</taxon>
    </lineage>
</organism>
<dbReference type="EMBL" id="JASAOG010000027">
    <property type="protein sequence ID" value="KAK0062035.1"/>
    <property type="molecule type" value="Genomic_DNA"/>
</dbReference>
<evidence type="ECO:0000313" key="2">
    <source>
        <dbReference type="Proteomes" id="UP001233172"/>
    </source>
</evidence>
<accession>A0AAD8BWT5</accession>
<reference evidence="1" key="1">
    <citation type="journal article" date="2023" name="PLoS Negl. Trop. Dis.">
        <title>A genome sequence for Biomphalaria pfeifferi, the major vector snail for the human-infecting parasite Schistosoma mansoni.</title>
        <authorList>
            <person name="Bu L."/>
            <person name="Lu L."/>
            <person name="Laidemitt M.R."/>
            <person name="Zhang S.M."/>
            <person name="Mutuku M."/>
            <person name="Mkoji G."/>
            <person name="Steinauer M."/>
            <person name="Loker E.S."/>
        </authorList>
    </citation>
    <scope>NUCLEOTIDE SEQUENCE</scope>
    <source>
        <strain evidence="1">KasaAsao</strain>
    </source>
</reference>
<keyword evidence="2" id="KW-1185">Reference proteome</keyword>
<evidence type="ECO:0008006" key="3">
    <source>
        <dbReference type="Google" id="ProtNLM"/>
    </source>
</evidence>
<feature type="non-terminal residue" evidence="1">
    <location>
        <position position="88"/>
    </location>
</feature>
<evidence type="ECO:0000313" key="1">
    <source>
        <dbReference type="EMBL" id="KAK0062035.1"/>
    </source>
</evidence>